<keyword evidence="3" id="KW-0808">Transferase</keyword>
<dbReference type="AlphaFoldDB" id="A0A1M4Z1S1"/>
<feature type="transmembrane region" description="Helical" evidence="1">
    <location>
        <begin position="79"/>
        <end position="97"/>
    </location>
</feature>
<evidence type="ECO:0000259" key="2">
    <source>
        <dbReference type="Pfam" id="PF07786"/>
    </source>
</evidence>
<keyword evidence="1" id="KW-0472">Membrane</keyword>
<evidence type="ECO:0000256" key="1">
    <source>
        <dbReference type="SAM" id="Phobius"/>
    </source>
</evidence>
<dbReference type="Proteomes" id="UP000184406">
    <property type="component" value="Unassembled WGS sequence"/>
</dbReference>
<sequence>MKRFKALDVFRGWTICLMIIVNTPGDWNFTFSPLLHANWHGFTPTDLVFPSFLFAVGNAFAFVKTRWADKPLSEVFQKIIKRTLIIFLLGYLMYWFPFVSWTDSGDLALVPFSETRILGVLQRIAICYFIGATMIYFLTNRQLIIASAIILLGYWGLLSAFGDYTLEGNLVRTLDRLILGDSHLYGGDGIPFDPEGLLSTLPAICNVIAGYLVGKFVIQGGISYEKLAKMLMIATGLLAVAYFWDLSFPFNKKLWTSSFVILTIGLDIMALSILIYAIEFLKKPINFNFFEVFGKNSLFIYLLSEYLAITLLFVRVDENQSLYNYIYEKGFSWFGPYYGSFVFAMAFMMFCWLIGLWLDKKKIYIKV</sequence>
<accession>A0A1M4Z1S1</accession>
<dbReference type="PANTHER" id="PTHR31061:SF24">
    <property type="entry name" value="LD22376P"/>
    <property type="match status" value="1"/>
</dbReference>
<reference evidence="4" key="1">
    <citation type="submission" date="2016-11" db="EMBL/GenBank/DDBJ databases">
        <authorList>
            <person name="Varghese N."/>
            <person name="Submissions S."/>
        </authorList>
    </citation>
    <scope>NUCLEOTIDE SEQUENCE [LARGE SCALE GENOMIC DNA]</scope>
    <source>
        <strain evidence="4">DSM 17539</strain>
    </source>
</reference>
<feature type="transmembrane region" description="Helical" evidence="1">
    <location>
        <begin position="336"/>
        <end position="358"/>
    </location>
</feature>
<keyword evidence="1" id="KW-0812">Transmembrane</keyword>
<keyword evidence="3" id="KW-0012">Acyltransferase</keyword>
<keyword evidence="1" id="KW-1133">Transmembrane helix</keyword>
<feature type="transmembrane region" description="Helical" evidence="1">
    <location>
        <begin position="298"/>
        <end position="316"/>
    </location>
</feature>
<feature type="transmembrane region" description="Helical" evidence="1">
    <location>
        <begin position="9"/>
        <end position="27"/>
    </location>
</feature>
<feature type="transmembrane region" description="Helical" evidence="1">
    <location>
        <begin position="230"/>
        <end position="248"/>
    </location>
</feature>
<dbReference type="RefSeq" id="WP_072861452.1">
    <property type="nucleotide sequence ID" value="NZ_FQUX01000002.1"/>
</dbReference>
<dbReference type="PANTHER" id="PTHR31061">
    <property type="entry name" value="LD22376P"/>
    <property type="match status" value="1"/>
</dbReference>
<dbReference type="GO" id="GO:0016746">
    <property type="term" value="F:acyltransferase activity"/>
    <property type="evidence" value="ECO:0007669"/>
    <property type="project" value="UniProtKB-KW"/>
</dbReference>
<dbReference type="OrthoDB" id="9788724at2"/>
<dbReference type="InterPro" id="IPR012429">
    <property type="entry name" value="HGSNAT_cat"/>
</dbReference>
<feature type="domain" description="Heparan-alpha-glucosaminide N-acetyltransferase catalytic" evidence="2">
    <location>
        <begin position="3"/>
        <end position="155"/>
    </location>
</feature>
<feature type="transmembrane region" description="Helical" evidence="1">
    <location>
        <begin position="47"/>
        <end position="67"/>
    </location>
</feature>
<proteinExistence type="predicted"/>
<evidence type="ECO:0000313" key="3">
    <source>
        <dbReference type="EMBL" id="SHF11526.1"/>
    </source>
</evidence>
<dbReference type="EMBL" id="FQUX01000002">
    <property type="protein sequence ID" value="SHF11526.1"/>
    <property type="molecule type" value="Genomic_DNA"/>
</dbReference>
<keyword evidence="4" id="KW-1185">Reference proteome</keyword>
<name>A0A1M4Z1S1_9FLAO</name>
<feature type="transmembrane region" description="Helical" evidence="1">
    <location>
        <begin position="254"/>
        <end position="278"/>
    </location>
</feature>
<feature type="transmembrane region" description="Helical" evidence="1">
    <location>
        <begin position="117"/>
        <end position="138"/>
    </location>
</feature>
<organism evidence="3 4">
    <name type="scientific">Arenibacter palladensis</name>
    <dbReference type="NCBI Taxonomy" id="237373"/>
    <lineage>
        <taxon>Bacteria</taxon>
        <taxon>Pseudomonadati</taxon>
        <taxon>Bacteroidota</taxon>
        <taxon>Flavobacteriia</taxon>
        <taxon>Flavobacteriales</taxon>
        <taxon>Flavobacteriaceae</taxon>
        <taxon>Arenibacter</taxon>
    </lineage>
</organism>
<evidence type="ECO:0000313" key="4">
    <source>
        <dbReference type="Proteomes" id="UP000184406"/>
    </source>
</evidence>
<protein>
    <submittedName>
        <fullName evidence="3">Predicted acyltransferase</fullName>
    </submittedName>
</protein>
<feature type="transmembrane region" description="Helical" evidence="1">
    <location>
        <begin position="197"/>
        <end position="218"/>
    </location>
</feature>
<feature type="transmembrane region" description="Helical" evidence="1">
    <location>
        <begin position="143"/>
        <end position="162"/>
    </location>
</feature>
<gene>
    <name evidence="3" type="ORF">SAMN03080594_102648</name>
</gene>
<dbReference type="Pfam" id="PF07786">
    <property type="entry name" value="HGSNAT_cat"/>
    <property type="match status" value="1"/>
</dbReference>